<keyword evidence="5 7" id="KW-1133">Transmembrane helix</keyword>
<evidence type="ECO:0000256" key="6">
    <source>
        <dbReference type="ARBA" id="ARBA00023136"/>
    </source>
</evidence>
<comment type="pathway">
    <text evidence="7">Protein modification; lipoprotein biosynthesis (diacylglyceryl transfer).</text>
</comment>
<evidence type="ECO:0000313" key="9">
    <source>
        <dbReference type="Proteomes" id="UP000476338"/>
    </source>
</evidence>
<dbReference type="Proteomes" id="UP000476338">
    <property type="component" value="Unassembled WGS sequence"/>
</dbReference>
<keyword evidence="6 7" id="KW-0472">Membrane</keyword>
<keyword evidence="3 7" id="KW-0808">Transferase</keyword>
<feature type="transmembrane region" description="Helical" evidence="7">
    <location>
        <begin position="133"/>
        <end position="151"/>
    </location>
</feature>
<dbReference type="GO" id="GO:0005886">
    <property type="term" value="C:plasma membrane"/>
    <property type="evidence" value="ECO:0007669"/>
    <property type="project" value="UniProtKB-SubCell"/>
</dbReference>
<organism evidence="8 9">
    <name type="scientific">Campylobacter portucalensis</name>
    <dbReference type="NCBI Taxonomy" id="2608384"/>
    <lineage>
        <taxon>Bacteria</taxon>
        <taxon>Pseudomonadati</taxon>
        <taxon>Campylobacterota</taxon>
        <taxon>Epsilonproteobacteria</taxon>
        <taxon>Campylobacterales</taxon>
        <taxon>Campylobacteraceae</taxon>
        <taxon>Campylobacter</taxon>
    </lineage>
</organism>
<evidence type="ECO:0000313" key="8">
    <source>
        <dbReference type="EMBL" id="MSN97018.1"/>
    </source>
</evidence>
<dbReference type="UniPathway" id="UPA00664"/>
<reference evidence="8 9" key="2">
    <citation type="submission" date="2020-03" db="EMBL/GenBank/DDBJ databases">
        <title>Campylobacter portucalensis sp. nov., a new species of Campylobacter isolated from the reproductive tract of bulls.</title>
        <authorList>
            <person name="Silva M.F."/>
            <person name="Pereira G."/>
            <person name="Carneiro C."/>
            <person name="Hemphill A."/>
            <person name="Mateus L."/>
            <person name="Lopes-Da-Costa L."/>
            <person name="Silva E."/>
        </authorList>
    </citation>
    <scope>NUCLEOTIDE SEQUENCE [LARGE SCALE GENOMIC DNA]</scope>
    <source>
        <strain evidence="8 9">FMV-PI01</strain>
    </source>
</reference>
<comment type="catalytic activity">
    <reaction evidence="7">
        <text>L-cysteinyl-[prolipoprotein] + a 1,2-diacyl-sn-glycero-3-phospho-(1'-sn-glycerol) = an S-1,2-diacyl-sn-glyceryl-L-cysteinyl-[prolipoprotein] + sn-glycerol 1-phosphate + H(+)</text>
        <dbReference type="Rhea" id="RHEA:56712"/>
        <dbReference type="Rhea" id="RHEA-COMP:14679"/>
        <dbReference type="Rhea" id="RHEA-COMP:14680"/>
        <dbReference type="ChEBI" id="CHEBI:15378"/>
        <dbReference type="ChEBI" id="CHEBI:29950"/>
        <dbReference type="ChEBI" id="CHEBI:57685"/>
        <dbReference type="ChEBI" id="CHEBI:64716"/>
        <dbReference type="ChEBI" id="CHEBI:140658"/>
        <dbReference type="EC" id="2.5.1.145"/>
    </reaction>
</comment>
<comment type="function">
    <text evidence="7">Catalyzes the transfer of the diacylglyceryl group from phosphatidylglycerol to the sulfhydryl group of the N-terminal cysteine of a prolipoprotein, the first step in the formation of mature lipoproteins.</text>
</comment>
<comment type="similarity">
    <text evidence="1 7">Belongs to the Lgt family.</text>
</comment>
<evidence type="ECO:0000256" key="4">
    <source>
        <dbReference type="ARBA" id="ARBA00022692"/>
    </source>
</evidence>
<keyword evidence="9" id="KW-1185">Reference proteome</keyword>
<accession>A0A6L5WIB8</accession>
<feature type="transmembrane region" description="Helical" evidence="7">
    <location>
        <begin position="62"/>
        <end position="83"/>
    </location>
</feature>
<evidence type="ECO:0000256" key="3">
    <source>
        <dbReference type="ARBA" id="ARBA00022679"/>
    </source>
</evidence>
<reference evidence="8 9" key="1">
    <citation type="submission" date="2019-09" db="EMBL/GenBank/DDBJ databases">
        <authorList>
            <person name="Silva M."/>
            <person name="Pereira G."/>
            <person name="Lopes-Da-Costa L."/>
            <person name="Silva E."/>
        </authorList>
    </citation>
    <scope>NUCLEOTIDE SEQUENCE [LARGE SCALE GENOMIC DNA]</scope>
    <source>
        <strain evidence="8 9">FMV-PI01</strain>
    </source>
</reference>
<evidence type="ECO:0000256" key="1">
    <source>
        <dbReference type="ARBA" id="ARBA00007150"/>
    </source>
</evidence>
<dbReference type="HAMAP" id="MF_01147">
    <property type="entry name" value="Lgt"/>
    <property type="match status" value="1"/>
</dbReference>
<feature type="transmembrane region" description="Helical" evidence="7">
    <location>
        <begin position="184"/>
        <end position="201"/>
    </location>
</feature>
<evidence type="ECO:0000256" key="2">
    <source>
        <dbReference type="ARBA" id="ARBA00022475"/>
    </source>
</evidence>
<dbReference type="EMBL" id="VWSJ01000034">
    <property type="protein sequence ID" value="MSN97018.1"/>
    <property type="molecule type" value="Genomic_DNA"/>
</dbReference>
<proteinExistence type="inferred from homology"/>
<evidence type="ECO:0000256" key="7">
    <source>
        <dbReference type="HAMAP-Rule" id="MF_01147"/>
    </source>
</evidence>
<feature type="transmembrane region" description="Helical" evidence="7">
    <location>
        <begin position="23"/>
        <end position="41"/>
    </location>
</feature>
<dbReference type="GO" id="GO:0008961">
    <property type="term" value="F:phosphatidylglycerol-prolipoprotein diacylglyceryl transferase activity"/>
    <property type="evidence" value="ECO:0007669"/>
    <property type="project" value="UniProtKB-UniRule"/>
</dbReference>
<dbReference type="RefSeq" id="WP_154571268.1">
    <property type="nucleotide sequence ID" value="NZ_VWSJ01000034.1"/>
</dbReference>
<gene>
    <name evidence="7" type="primary">lgt</name>
    <name evidence="8" type="ORF">F1B92_07575</name>
</gene>
<keyword evidence="2 7" id="KW-1003">Cell membrane</keyword>
<dbReference type="GO" id="GO:0042158">
    <property type="term" value="P:lipoprotein biosynthetic process"/>
    <property type="evidence" value="ECO:0007669"/>
    <property type="project" value="UniProtKB-UniRule"/>
</dbReference>
<sequence>MSSWNNIYSTFDPVAFEIFGLKVHWYGLMYVIALILALYLAKYFSKKDKFPFSEKELDRYFIWVEIGVILGARLGYIFIYSNAQIYYLTHPWEIFNPFYNGKFVGISGMSYHGAVIGFILATLFYCKKYKTNVLILLDLVALSIPLAYFFGRVGNFLNQELFGKVTDVSWGIYVDGVLRHPSQIYEGILEGVIIFIILFIYRKYKKYNGELICLYGFLYSVMRFISEIFREPDAGLGTYAFELSMGQILSCIMIIFSLILYAYIIFINKIKTKI</sequence>
<protein>
    <recommendedName>
        <fullName evidence="7">Phosphatidylglycerol--prolipoprotein diacylglyceryl transferase</fullName>
        <ecNumber evidence="7">2.5.1.145</ecNumber>
    </recommendedName>
</protein>
<feature type="transmembrane region" description="Helical" evidence="7">
    <location>
        <begin position="103"/>
        <end position="126"/>
    </location>
</feature>
<evidence type="ECO:0000256" key="5">
    <source>
        <dbReference type="ARBA" id="ARBA00022989"/>
    </source>
</evidence>
<dbReference type="InterPro" id="IPR001640">
    <property type="entry name" value="Lgt"/>
</dbReference>
<dbReference type="EC" id="2.5.1.145" evidence="7"/>
<keyword evidence="4 7" id="KW-0812">Transmembrane</keyword>
<dbReference type="PANTHER" id="PTHR30589:SF0">
    <property type="entry name" value="PHOSPHATIDYLGLYCEROL--PROLIPOPROTEIN DIACYLGLYCERYL TRANSFERASE"/>
    <property type="match status" value="1"/>
</dbReference>
<feature type="transmembrane region" description="Helical" evidence="7">
    <location>
        <begin position="208"/>
        <end position="225"/>
    </location>
</feature>
<dbReference type="PROSITE" id="PS01311">
    <property type="entry name" value="LGT"/>
    <property type="match status" value="1"/>
</dbReference>
<keyword evidence="8" id="KW-0449">Lipoprotein</keyword>
<feature type="transmembrane region" description="Helical" evidence="7">
    <location>
        <begin position="245"/>
        <end position="266"/>
    </location>
</feature>
<comment type="caution">
    <text evidence="8">The sequence shown here is derived from an EMBL/GenBank/DDBJ whole genome shotgun (WGS) entry which is preliminary data.</text>
</comment>
<dbReference type="Pfam" id="PF01790">
    <property type="entry name" value="LGT"/>
    <property type="match status" value="1"/>
</dbReference>
<dbReference type="PANTHER" id="PTHR30589">
    <property type="entry name" value="PROLIPOPROTEIN DIACYLGLYCERYL TRANSFERASE"/>
    <property type="match status" value="1"/>
</dbReference>
<feature type="binding site" evidence="7">
    <location>
        <position position="152"/>
    </location>
    <ligand>
        <name>a 1,2-diacyl-sn-glycero-3-phospho-(1'-sn-glycerol)</name>
        <dbReference type="ChEBI" id="CHEBI:64716"/>
    </ligand>
</feature>
<comment type="subcellular location">
    <subcellularLocation>
        <location evidence="7">Cell membrane</location>
        <topology evidence="7">Multi-pass membrane protein</topology>
    </subcellularLocation>
</comment>
<dbReference type="NCBIfam" id="TIGR00544">
    <property type="entry name" value="lgt"/>
    <property type="match status" value="1"/>
</dbReference>
<name>A0A6L5WIB8_9BACT</name>
<dbReference type="AlphaFoldDB" id="A0A6L5WIB8"/>